<proteinExistence type="predicted"/>
<dbReference type="CDD" id="cd05382">
    <property type="entry name" value="CAP_GAPR1-like"/>
    <property type="match status" value="1"/>
</dbReference>
<dbReference type="InterPro" id="IPR001283">
    <property type="entry name" value="CRISP-related"/>
</dbReference>
<evidence type="ECO:0000313" key="3">
    <source>
        <dbReference type="EMBL" id="EDO42754.1"/>
    </source>
</evidence>
<dbReference type="OMA" id="SIITEYW"/>
<evidence type="ECO:0000259" key="2">
    <source>
        <dbReference type="SMART" id="SM00198"/>
    </source>
</evidence>
<dbReference type="PANTHER" id="PTHR10334">
    <property type="entry name" value="CYSTEINE-RICH SECRETORY PROTEIN-RELATED"/>
    <property type="match status" value="1"/>
</dbReference>
<feature type="signal peptide" evidence="1">
    <location>
        <begin position="1"/>
        <end position="18"/>
    </location>
</feature>
<dbReference type="STRING" id="45351.A7S0K8"/>
<name>A7S0K8_NEMVE</name>
<accession>A7S0K8</accession>
<feature type="chain" id="PRO_5002714907" description="SCP domain-containing protein" evidence="1">
    <location>
        <begin position="19"/>
        <end position="233"/>
    </location>
</feature>
<gene>
    <name evidence="3" type="ORF">NEMVEDRAFT_v1g204933</name>
</gene>
<dbReference type="Pfam" id="PF00188">
    <property type="entry name" value="CAP"/>
    <property type="match status" value="1"/>
</dbReference>
<evidence type="ECO:0000256" key="1">
    <source>
        <dbReference type="SAM" id="SignalP"/>
    </source>
</evidence>
<reference evidence="3 4" key="1">
    <citation type="journal article" date="2007" name="Science">
        <title>Sea anemone genome reveals ancestral eumetazoan gene repertoire and genomic organization.</title>
        <authorList>
            <person name="Putnam N.H."/>
            <person name="Srivastava M."/>
            <person name="Hellsten U."/>
            <person name="Dirks B."/>
            <person name="Chapman J."/>
            <person name="Salamov A."/>
            <person name="Terry A."/>
            <person name="Shapiro H."/>
            <person name="Lindquist E."/>
            <person name="Kapitonov V.V."/>
            <person name="Jurka J."/>
            <person name="Genikhovich G."/>
            <person name="Grigoriev I.V."/>
            <person name="Lucas S.M."/>
            <person name="Steele R.E."/>
            <person name="Finnerty J.R."/>
            <person name="Technau U."/>
            <person name="Martindale M.Q."/>
            <person name="Rokhsar D.S."/>
        </authorList>
    </citation>
    <scope>NUCLEOTIDE SEQUENCE [LARGE SCALE GENOMIC DNA]</scope>
    <source>
        <strain evidence="4">CH2 X CH6</strain>
    </source>
</reference>
<protein>
    <recommendedName>
        <fullName evidence="2">SCP domain-containing protein</fullName>
    </recommendedName>
</protein>
<dbReference type="KEGG" id="nve:5514636"/>
<feature type="domain" description="SCP" evidence="2">
    <location>
        <begin position="21"/>
        <end position="150"/>
    </location>
</feature>
<dbReference type="GO" id="GO:0005615">
    <property type="term" value="C:extracellular space"/>
    <property type="evidence" value="ECO:0000318"/>
    <property type="project" value="GO_Central"/>
</dbReference>
<dbReference type="eggNOG" id="KOG3017">
    <property type="taxonomic scope" value="Eukaryota"/>
</dbReference>
<dbReference type="InterPro" id="IPR034113">
    <property type="entry name" value="SCP_GAPR1-like"/>
</dbReference>
<dbReference type="Proteomes" id="UP000001593">
    <property type="component" value="Unassembled WGS sequence"/>
</dbReference>
<sequence>MKIWCIVALLCSAFAAKAELSFKDQCLYWHNYYRRLHQAGPLVWSNDLQRQAQVYADELAAKDSFGNDGSSSVVAWPGNPGPKLGERSVKFVYNEETQYNYNSPGYSYYTGHFTVMVWNSTEELGAAHALSQTGRAKVVFKYRPIGNIQGRFRDNVLPKIVGLPLCDTHYDKPVTQAPCLWPSTLAPTNGTMPTNGTWMGGNTTKPDVIASAVRWQISIWVLSVSTILSVLSH</sequence>
<dbReference type="Gene3D" id="3.40.33.10">
    <property type="entry name" value="CAP"/>
    <property type="match status" value="1"/>
</dbReference>
<dbReference type="InterPro" id="IPR035940">
    <property type="entry name" value="CAP_sf"/>
</dbReference>
<evidence type="ECO:0000313" key="4">
    <source>
        <dbReference type="Proteomes" id="UP000001593"/>
    </source>
</evidence>
<organism evidence="3 4">
    <name type="scientific">Nematostella vectensis</name>
    <name type="common">Starlet sea anemone</name>
    <dbReference type="NCBI Taxonomy" id="45351"/>
    <lineage>
        <taxon>Eukaryota</taxon>
        <taxon>Metazoa</taxon>
        <taxon>Cnidaria</taxon>
        <taxon>Anthozoa</taxon>
        <taxon>Hexacorallia</taxon>
        <taxon>Actiniaria</taxon>
        <taxon>Edwardsiidae</taxon>
        <taxon>Nematostella</taxon>
    </lineage>
</organism>
<dbReference type="SMART" id="SM00198">
    <property type="entry name" value="SCP"/>
    <property type="match status" value="1"/>
</dbReference>
<dbReference type="OrthoDB" id="5973011at2759"/>
<dbReference type="InParanoid" id="A7S0K8"/>
<dbReference type="PRINTS" id="PR00837">
    <property type="entry name" value="V5TPXLIKE"/>
</dbReference>
<dbReference type="PhylomeDB" id="A7S0K8"/>
<dbReference type="AlphaFoldDB" id="A7S0K8"/>
<keyword evidence="1" id="KW-0732">Signal</keyword>
<dbReference type="InterPro" id="IPR014044">
    <property type="entry name" value="CAP_dom"/>
</dbReference>
<dbReference type="SUPFAM" id="SSF55797">
    <property type="entry name" value="PR-1-like"/>
    <property type="match status" value="1"/>
</dbReference>
<dbReference type="EMBL" id="DS469561">
    <property type="protein sequence ID" value="EDO42754.1"/>
    <property type="molecule type" value="Genomic_DNA"/>
</dbReference>
<dbReference type="HOGENOM" id="CLU_1191115_0_0_1"/>
<keyword evidence="4" id="KW-1185">Reference proteome</keyword>